<evidence type="ECO:0000313" key="2">
    <source>
        <dbReference type="EMBL" id="PZQ47719.1"/>
    </source>
</evidence>
<sequence length="188" mass="20215">MTAIDNNQDIQTYINNLKRQTLYVYAVGLTAIANAGYMFAGVKRIDMAARQGSYTDLGATFASASVPVAMFATYKLVTAMLKSAKTYEPIGGFLRTLAKPTAMDAFVAASTLAIGVPYANGVVSKNVQGRIEQAAIARRPVIDFYAPSDVIGRTVGEVYCREPGFLGAHYKGWKAARSAGTDYKVFCP</sequence>
<evidence type="ECO:0000256" key="1">
    <source>
        <dbReference type="SAM" id="Phobius"/>
    </source>
</evidence>
<dbReference type="Proteomes" id="UP000249417">
    <property type="component" value="Unassembled WGS sequence"/>
</dbReference>
<feature type="transmembrane region" description="Helical" evidence="1">
    <location>
        <begin position="22"/>
        <end position="40"/>
    </location>
</feature>
<gene>
    <name evidence="2" type="ORF">DI551_02855</name>
</gene>
<accession>A0A2W5N5Y5</accession>
<reference evidence="2 3" key="1">
    <citation type="submission" date="2017-08" db="EMBL/GenBank/DDBJ databases">
        <title>Infants hospitalized years apart are colonized by the same room-sourced microbial strains.</title>
        <authorList>
            <person name="Brooks B."/>
            <person name="Olm M.R."/>
            <person name="Firek B.A."/>
            <person name="Baker R."/>
            <person name="Thomas B.C."/>
            <person name="Morowitz M.J."/>
            <person name="Banfield J.F."/>
        </authorList>
    </citation>
    <scope>NUCLEOTIDE SEQUENCE [LARGE SCALE GENOMIC DNA]</scope>
    <source>
        <strain evidence="2">S2_005_002_R2_29</strain>
    </source>
</reference>
<keyword evidence="1" id="KW-0472">Membrane</keyword>
<name>A0A2W5N5Y5_9BACT</name>
<dbReference type="AlphaFoldDB" id="A0A2W5N5Y5"/>
<proteinExistence type="predicted"/>
<comment type="caution">
    <text evidence="2">The sequence shown here is derived from an EMBL/GenBank/DDBJ whole genome shotgun (WGS) entry which is preliminary data.</text>
</comment>
<keyword evidence="1" id="KW-0812">Transmembrane</keyword>
<keyword evidence="1" id="KW-1133">Transmembrane helix</keyword>
<dbReference type="EMBL" id="QFQB01000010">
    <property type="protein sequence ID" value="PZQ47719.1"/>
    <property type="molecule type" value="Genomic_DNA"/>
</dbReference>
<evidence type="ECO:0000313" key="3">
    <source>
        <dbReference type="Proteomes" id="UP000249417"/>
    </source>
</evidence>
<protein>
    <submittedName>
        <fullName evidence="2">Uncharacterized protein</fullName>
    </submittedName>
</protein>
<organism evidence="2 3">
    <name type="scientific">Micavibrio aeruginosavorus</name>
    <dbReference type="NCBI Taxonomy" id="349221"/>
    <lineage>
        <taxon>Bacteria</taxon>
        <taxon>Pseudomonadati</taxon>
        <taxon>Bdellovibrionota</taxon>
        <taxon>Bdellovibrionia</taxon>
        <taxon>Bdellovibrionales</taxon>
        <taxon>Pseudobdellovibrionaceae</taxon>
        <taxon>Micavibrio</taxon>
    </lineage>
</organism>